<dbReference type="EMBL" id="JAZAVJ010000417">
    <property type="protein sequence ID" value="KAK7397861.1"/>
    <property type="molecule type" value="Genomic_DNA"/>
</dbReference>
<feature type="compositionally biased region" description="Polar residues" evidence="1">
    <location>
        <begin position="1"/>
        <end position="10"/>
    </location>
</feature>
<evidence type="ECO:0000256" key="1">
    <source>
        <dbReference type="SAM" id="MobiDB-lite"/>
    </source>
</evidence>
<reference evidence="2 3" key="1">
    <citation type="journal article" date="2025" name="Microbiol. Resour. Announc.">
        <title>Draft genome sequences for Neonectria magnoliae and Neonectria punicea, canker pathogens of Liriodendron tulipifera and Acer saccharum in West Virginia.</title>
        <authorList>
            <person name="Petronek H.M."/>
            <person name="Kasson M.T."/>
            <person name="Metheny A.M."/>
            <person name="Stauder C.M."/>
            <person name="Lovett B."/>
            <person name="Lynch S.C."/>
            <person name="Garnas J.R."/>
            <person name="Kasson L.R."/>
            <person name="Stajich J.E."/>
        </authorList>
    </citation>
    <scope>NUCLEOTIDE SEQUENCE [LARGE SCALE GENOMIC DNA]</scope>
    <source>
        <strain evidence="2 3">NRRL 64653</strain>
    </source>
</reference>
<organism evidence="2 3">
    <name type="scientific">Neonectria punicea</name>
    <dbReference type="NCBI Taxonomy" id="979145"/>
    <lineage>
        <taxon>Eukaryota</taxon>
        <taxon>Fungi</taxon>
        <taxon>Dikarya</taxon>
        <taxon>Ascomycota</taxon>
        <taxon>Pezizomycotina</taxon>
        <taxon>Sordariomycetes</taxon>
        <taxon>Hypocreomycetidae</taxon>
        <taxon>Hypocreales</taxon>
        <taxon>Nectriaceae</taxon>
        <taxon>Neonectria</taxon>
    </lineage>
</organism>
<evidence type="ECO:0000313" key="3">
    <source>
        <dbReference type="Proteomes" id="UP001498476"/>
    </source>
</evidence>
<dbReference type="PANTHER" id="PTHR12459:SF19">
    <property type="entry name" value="TRANSMEMBRANE PROTEIN 135 N-TERMINAL DOMAIN-CONTAINING PROTEIN"/>
    <property type="match status" value="1"/>
</dbReference>
<feature type="region of interest" description="Disordered" evidence="1">
    <location>
        <begin position="1"/>
        <end position="32"/>
    </location>
</feature>
<dbReference type="PANTHER" id="PTHR12459">
    <property type="entry name" value="TRANSMEMBRANE PROTEIN 135-RELATED"/>
    <property type="match status" value="1"/>
</dbReference>
<protein>
    <recommendedName>
        <fullName evidence="4">Wax synthase domain-containing protein</fullName>
    </recommendedName>
</protein>
<keyword evidence="3" id="KW-1185">Reference proteome</keyword>
<evidence type="ECO:0008006" key="4">
    <source>
        <dbReference type="Google" id="ProtNLM"/>
    </source>
</evidence>
<comment type="caution">
    <text evidence="2">The sequence shown here is derived from an EMBL/GenBank/DDBJ whole genome shotgun (WGS) entry which is preliminary data.</text>
</comment>
<dbReference type="InterPro" id="IPR026749">
    <property type="entry name" value="Tmem135"/>
</dbReference>
<dbReference type="Proteomes" id="UP001498476">
    <property type="component" value="Unassembled WGS sequence"/>
</dbReference>
<name>A0ABR1GI92_9HYPO</name>
<feature type="compositionally biased region" description="Low complexity" evidence="1">
    <location>
        <begin position="13"/>
        <end position="31"/>
    </location>
</feature>
<sequence>MAAPTPSSDPSRARQTSVAASSSASSSSRAATDPVLRNTLRYTISAREYASLHKYILSRSRVLRRNTPAPSRVEKALQPPKGGDDYNARTIRHVLRVFIGTWLGMKGLDVIKKRMGDKEANAKAKKQPFYKSAALRLSLSLSTILFLYRLLFRFLTRLRVHLLDPQVEPFRMRNPRTAATLTSPYAPAVGASFAGLALGIFPPEKMRVTIAIYAAFRALEFGWNLFEGEGLIWGRKGGILKERPWWFGSWMLQPLAYGQLLHAAVFDRDCFPKPVGDFIFKSSSTYLHTRPQDWPSNLKWPQTSQIVDSLAQMARLNWPTYISPTLFPNKADVLPASLAAIAPLTSRAHPLITSLSCATLHPSDPSCARNYLTFWLNTFPPLARFFVVIYSALTVVPRLSTLYHSPLATLQRIISRALRSSTYATGAISTAWASICFFQTWLPRHVLATQRFFLGGFFAGLWAWVERRHGRGVFLYTARASVDSLWKVGVKRRWWKSMKGGDVWVFMLALMVTGAVYERDAQAIREGNWRKGMSWVRGEGWRDYSVDEDDEEEQEKED</sequence>
<evidence type="ECO:0000313" key="2">
    <source>
        <dbReference type="EMBL" id="KAK7397861.1"/>
    </source>
</evidence>
<accession>A0ABR1GI92</accession>
<gene>
    <name evidence="2" type="ORF">QQX98_012765</name>
</gene>
<proteinExistence type="predicted"/>